<keyword evidence="7 9" id="KW-0413">Isomerase</keyword>
<comment type="catalytic activity">
    <reaction evidence="1 9 10">
        <text>[protein]-peptidylproline (omega=180) = [protein]-peptidylproline (omega=0)</text>
        <dbReference type="Rhea" id="RHEA:16237"/>
        <dbReference type="Rhea" id="RHEA-COMP:10747"/>
        <dbReference type="Rhea" id="RHEA-COMP:10748"/>
        <dbReference type="ChEBI" id="CHEBI:83833"/>
        <dbReference type="ChEBI" id="CHEBI:83834"/>
        <dbReference type="EC" id="5.2.1.8"/>
    </reaction>
</comment>
<dbReference type="GO" id="GO:0042026">
    <property type="term" value="P:protein refolding"/>
    <property type="evidence" value="ECO:0007669"/>
    <property type="project" value="UniProtKB-ARBA"/>
</dbReference>
<comment type="function">
    <text evidence="8">Also involved in hydrogenase metallocenter assembly, probably by participating in the nickel insertion step. This function in hydrogenase biosynthesis requires chaperone activity and the presence of the metal-binding domain, but not PPIase activity.</text>
</comment>
<dbReference type="Proteomes" id="UP000000268">
    <property type="component" value="Chromosome"/>
</dbReference>
<evidence type="ECO:0000256" key="7">
    <source>
        <dbReference type="ARBA" id="ARBA00023235"/>
    </source>
</evidence>
<dbReference type="AlphaFoldDB" id="B0C6R8"/>
<evidence type="ECO:0000256" key="5">
    <source>
        <dbReference type="ARBA" id="ARBA00023110"/>
    </source>
</evidence>
<reference evidence="12 13" key="1">
    <citation type="journal article" date="2008" name="Proc. Natl. Acad. Sci. U.S.A.">
        <title>Niche adaptation and genome expansion in the chlorophyll d-producing cyanobacterium Acaryochloris marina.</title>
        <authorList>
            <person name="Swingley W.D."/>
            <person name="Chen M."/>
            <person name="Cheung P.C."/>
            <person name="Conrad A.L."/>
            <person name="Dejesa L.C."/>
            <person name="Hao J."/>
            <person name="Honchak B.M."/>
            <person name="Karbach L.E."/>
            <person name="Kurdoglu A."/>
            <person name="Lahiri S."/>
            <person name="Mastrian S.D."/>
            <person name="Miyashita H."/>
            <person name="Page L."/>
            <person name="Ramakrishna P."/>
            <person name="Satoh S."/>
            <person name="Sattley W.M."/>
            <person name="Shimada Y."/>
            <person name="Taylor H.L."/>
            <person name="Tomo T."/>
            <person name="Tsuchiya T."/>
            <person name="Wang Z.T."/>
            <person name="Raymond J."/>
            <person name="Mimuro M."/>
            <person name="Blankenship R.E."/>
            <person name="Touchman J.W."/>
        </authorList>
    </citation>
    <scope>NUCLEOTIDE SEQUENCE [LARGE SCALE GENOMIC DNA]</scope>
    <source>
        <strain evidence="13">MBIC 11017</strain>
    </source>
</reference>
<dbReference type="KEGG" id="amr:AM1_2617"/>
<accession>B0C6R8</accession>
<keyword evidence="5 9" id="KW-0697">Rotamase</keyword>
<comment type="similarity">
    <text evidence="3 10">Belongs to the FKBP-type PPIase family.</text>
</comment>
<evidence type="ECO:0000259" key="11">
    <source>
        <dbReference type="PROSITE" id="PS50059"/>
    </source>
</evidence>
<sequence length="142" mass="15438">MAAAKVGDTVSIHYTGKLDDGSVFDSSLEREPLKFSIGGQQVIPGFEQAVIGMNPGESKTETIVCDQAYGPRHEDMVVTVLREQIPSDFDLEVGQQLQIRNPEGQVIPVMVSEIIEDQVTLDGNHPLAGEDLTFEIELVSIA</sequence>
<dbReference type="SUPFAM" id="SSF54534">
    <property type="entry name" value="FKBP-like"/>
    <property type="match status" value="1"/>
</dbReference>
<evidence type="ECO:0000256" key="4">
    <source>
        <dbReference type="ARBA" id="ARBA00022490"/>
    </source>
</evidence>
<evidence type="ECO:0000256" key="6">
    <source>
        <dbReference type="ARBA" id="ARBA00023186"/>
    </source>
</evidence>
<dbReference type="PANTHER" id="PTHR47861">
    <property type="entry name" value="FKBP-TYPE PEPTIDYL-PROLYL CIS-TRANS ISOMERASE SLYD"/>
    <property type="match status" value="1"/>
</dbReference>
<dbReference type="OrthoDB" id="280278at2"/>
<dbReference type="InterPro" id="IPR046357">
    <property type="entry name" value="PPIase_dom_sf"/>
</dbReference>
<dbReference type="InterPro" id="IPR001179">
    <property type="entry name" value="PPIase_FKBP_dom"/>
</dbReference>
<evidence type="ECO:0000313" key="12">
    <source>
        <dbReference type="EMBL" id="ABW27624.1"/>
    </source>
</evidence>
<dbReference type="PROSITE" id="PS50059">
    <property type="entry name" value="FKBP_PPIASE"/>
    <property type="match status" value="1"/>
</dbReference>
<evidence type="ECO:0000256" key="9">
    <source>
        <dbReference type="PROSITE-ProRule" id="PRU00277"/>
    </source>
</evidence>
<organism evidence="12 13">
    <name type="scientific">Acaryochloris marina (strain MBIC 11017)</name>
    <dbReference type="NCBI Taxonomy" id="329726"/>
    <lineage>
        <taxon>Bacteria</taxon>
        <taxon>Bacillati</taxon>
        <taxon>Cyanobacteriota</taxon>
        <taxon>Cyanophyceae</taxon>
        <taxon>Acaryochloridales</taxon>
        <taxon>Acaryochloridaceae</taxon>
        <taxon>Acaryochloris</taxon>
    </lineage>
</organism>
<keyword evidence="13" id="KW-1185">Reference proteome</keyword>
<dbReference type="EC" id="5.2.1.8" evidence="10"/>
<evidence type="ECO:0000256" key="10">
    <source>
        <dbReference type="RuleBase" id="RU003915"/>
    </source>
</evidence>
<dbReference type="STRING" id="329726.AM1_2617"/>
<proteinExistence type="inferred from homology"/>
<dbReference type="EMBL" id="CP000828">
    <property type="protein sequence ID" value="ABW27624.1"/>
    <property type="molecule type" value="Genomic_DNA"/>
</dbReference>
<dbReference type="Pfam" id="PF00254">
    <property type="entry name" value="FKBP_C"/>
    <property type="match status" value="1"/>
</dbReference>
<dbReference type="eggNOG" id="COG1047">
    <property type="taxonomic scope" value="Bacteria"/>
</dbReference>
<dbReference type="GO" id="GO:0003755">
    <property type="term" value="F:peptidyl-prolyl cis-trans isomerase activity"/>
    <property type="evidence" value="ECO:0007669"/>
    <property type="project" value="UniProtKB-UniRule"/>
</dbReference>
<evidence type="ECO:0000256" key="1">
    <source>
        <dbReference type="ARBA" id="ARBA00000971"/>
    </source>
</evidence>
<evidence type="ECO:0000256" key="2">
    <source>
        <dbReference type="ARBA" id="ARBA00004496"/>
    </source>
</evidence>
<dbReference type="GO" id="GO:0005737">
    <property type="term" value="C:cytoplasm"/>
    <property type="evidence" value="ECO:0007669"/>
    <property type="project" value="UniProtKB-SubCell"/>
</dbReference>
<dbReference type="RefSeq" id="WP_012163077.1">
    <property type="nucleotide sequence ID" value="NC_009925.1"/>
</dbReference>
<evidence type="ECO:0000256" key="3">
    <source>
        <dbReference type="ARBA" id="ARBA00006577"/>
    </source>
</evidence>
<protein>
    <recommendedName>
        <fullName evidence="10">Peptidyl-prolyl cis-trans isomerase</fullName>
        <ecNumber evidence="10">5.2.1.8</ecNumber>
    </recommendedName>
</protein>
<feature type="domain" description="PPIase FKBP-type" evidence="11">
    <location>
        <begin position="7"/>
        <end position="91"/>
    </location>
</feature>
<name>B0C6R8_ACAM1</name>
<gene>
    <name evidence="12" type="ordered locus">AM1_2617</name>
</gene>
<comment type="subcellular location">
    <subcellularLocation>
        <location evidence="2">Cytoplasm</location>
    </subcellularLocation>
</comment>
<keyword evidence="6" id="KW-0143">Chaperone</keyword>
<evidence type="ECO:0000256" key="8">
    <source>
        <dbReference type="ARBA" id="ARBA00037071"/>
    </source>
</evidence>
<evidence type="ECO:0000313" key="13">
    <source>
        <dbReference type="Proteomes" id="UP000000268"/>
    </source>
</evidence>
<keyword evidence="4" id="KW-0963">Cytoplasm</keyword>
<dbReference type="PANTHER" id="PTHR47861:SF3">
    <property type="entry name" value="FKBP-TYPE PEPTIDYL-PROLYL CIS-TRANS ISOMERASE SLYD"/>
    <property type="match status" value="1"/>
</dbReference>
<dbReference type="HOGENOM" id="CLU_098197_2_1_3"/>
<dbReference type="Gene3D" id="3.10.50.40">
    <property type="match status" value="1"/>
</dbReference>